<dbReference type="SUPFAM" id="SSF63411">
    <property type="entry name" value="LuxS/MPP-like metallohydrolase"/>
    <property type="match status" value="2"/>
</dbReference>
<dbReference type="InterPro" id="IPR050361">
    <property type="entry name" value="MPP/UQCRC_Complex"/>
</dbReference>
<name>A0ABW5TU37_9SPHI</name>
<dbReference type="PANTHER" id="PTHR11851:SF224">
    <property type="entry name" value="PROCESSING PROTEASE"/>
    <property type="match status" value="1"/>
</dbReference>
<protein>
    <submittedName>
        <fullName evidence="3">M16 family metallopeptidase</fullName>
    </submittedName>
</protein>
<keyword evidence="1" id="KW-0175">Coiled coil</keyword>
<sequence length="423" mass="47921">MLDRTIAPNFKQIEDVKFVKAAAHYLKNNIPVYIINAGDQDLVSVEFIFQNISWDTEKPLLPRITNSLLTEGTSTLTAAQIADNIDYYGAYYQTAYSNDKSSLTLFSLNKNLANTLPIIKELLVDAIFPDNELQTFLRNEIQHLKINLEKNAVIARREFNKALFGNSAYGYASVEEDYQNVNREDLLAHYKTVYQPANCTIIISGKVEENTIAILEALFGNWESDAVLPAFNVALKPTADKLVYTEKKDALQSAIRIGIPTINRTHQDFISLQILNTILGGYFGSRLMANIREDKGYTYGIGSGVATLQHAGYFFISTEVGVDVTKSTLEEIEKEVNLLKTELVAEDELQLVKNYLMGSLLGSLENAFSHAEKFKNLHFYGLGYDYYERYIKTVKSITPKELMTLANKYWNYNEFYKIIVGKM</sequence>
<dbReference type="InterPro" id="IPR007863">
    <property type="entry name" value="Peptidase_M16_C"/>
</dbReference>
<keyword evidence="4" id="KW-1185">Reference proteome</keyword>
<organism evidence="3 4">
    <name type="scientific">Pedobacter alpinus</name>
    <dbReference type="NCBI Taxonomy" id="1590643"/>
    <lineage>
        <taxon>Bacteria</taxon>
        <taxon>Pseudomonadati</taxon>
        <taxon>Bacteroidota</taxon>
        <taxon>Sphingobacteriia</taxon>
        <taxon>Sphingobacteriales</taxon>
        <taxon>Sphingobacteriaceae</taxon>
        <taxon>Pedobacter</taxon>
    </lineage>
</organism>
<feature type="domain" description="Peptidase M16 C-terminal" evidence="2">
    <location>
        <begin position="180"/>
        <end position="355"/>
    </location>
</feature>
<dbReference type="InterPro" id="IPR011249">
    <property type="entry name" value="Metalloenz_LuxS/M16"/>
</dbReference>
<feature type="coiled-coil region" evidence="1">
    <location>
        <begin position="322"/>
        <end position="349"/>
    </location>
</feature>
<dbReference type="Pfam" id="PF05193">
    <property type="entry name" value="Peptidase_M16_C"/>
    <property type="match status" value="1"/>
</dbReference>
<dbReference type="EMBL" id="JBHULV010000044">
    <property type="protein sequence ID" value="MFD2732553.1"/>
    <property type="molecule type" value="Genomic_DNA"/>
</dbReference>
<dbReference type="RefSeq" id="WP_379040139.1">
    <property type="nucleotide sequence ID" value="NZ_JBHSKW010000001.1"/>
</dbReference>
<reference evidence="4" key="1">
    <citation type="journal article" date="2019" name="Int. J. Syst. Evol. Microbiol.">
        <title>The Global Catalogue of Microorganisms (GCM) 10K type strain sequencing project: providing services to taxonomists for standard genome sequencing and annotation.</title>
        <authorList>
            <consortium name="The Broad Institute Genomics Platform"/>
            <consortium name="The Broad Institute Genome Sequencing Center for Infectious Disease"/>
            <person name="Wu L."/>
            <person name="Ma J."/>
        </authorList>
    </citation>
    <scope>NUCLEOTIDE SEQUENCE [LARGE SCALE GENOMIC DNA]</scope>
    <source>
        <strain evidence="4">KCTC 42456</strain>
    </source>
</reference>
<evidence type="ECO:0000313" key="4">
    <source>
        <dbReference type="Proteomes" id="UP001597546"/>
    </source>
</evidence>
<comment type="caution">
    <text evidence="3">The sequence shown here is derived from an EMBL/GenBank/DDBJ whole genome shotgun (WGS) entry which is preliminary data.</text>
</comment>
<evidence type="ECO:0000259" key="2">
    <source>
        <dbReference type="Pfam" id="PF05193"/>
    </source>
</evidence>
<dbReference type="Gene3D" id="3.30.830.10">
    <property type="entry name" value="Metalloenzyme, LuxS/M16 peptidase-like"/>
    <property type="match status" value="2"/>
</dbReference>
<gene>
    <name evidence="3" type="ORF">ACFSSE_12665</name>
</gene>
<accession>A0ABW5TU37</accession>
<evidence type="ECO:0000256" key="1">
    <source>
        <dbReference type="SAM" id="Coils"/>
    </source>
</evidence>
<dbReference type="PANTHER" id="PTHR11851">
    <property type="entry name" value="METALLOPROTEASE"/>
    <property type="match status" value="1"/>
</dbReference>
<proteinExistence type="predicted"/>
<dbReference type="Proteomes" id="UP001597546">
    <property type="component" value="Unassembled WGS sequence"/>
</dbReference>
<evidence type="ECO:0000313" key="3">
    <source>
        <dbReference type="EMBL" id="MFD2732553.1"/>
    </source>
</evidence>